<protein>
    <recommendedName>
        <fullName evidence="2">Protein CPL1-like domain-containing protein</fullName>
    </recommendedName>
</protein>
<sequence>MHFTSALTIFTLATSVFAHDVTARHSPRGATVTTTLTGDVCGFVSGTFKVGGHYVGVFGVEICVCLSVLSDVVTHSTNPLLLLGVSLYGHDNVVASLQAMIKGCGDKDKKTCAHPVHSTPSCSRHDLCGYTCQSPYKDCNGQCKMTCQTNTLSHPKRGDDYWGKRTQRSCRDGWTACGVPGGGARDWECVDTHNDLESCGGCPTGVISSLTGDSVGKDCSTIAHVADVSCVHGGCAVHKCLRSFRVSDSGDSCVKAESSFFRNTIQAAAAYGLEHLPFHK</sequence>
<gene>
    <name evidence="3" type="ORF">B0H16DRAFT_1715904</name>
</gene>
<dbReference type="PANTHER" id="PTHR35192:SF2">
    <property type="entry name" value="APPLE DOMAIN-CONTAINING PROTEIN"/>
    <property type="match status" value="1"/>
</dbReference>
<dbReference type="AlphaFoldDB" id="A0AAD7NP94"/>
<comment type="caution">
    <text evidence="3">The sequence shown here is derived from an EMBL/GenBank/DDBJ whole genome shotgun (WGS) entry which is preliminary data.</text>
</comment>
<feature type="domain" description="Protein CPL1-like" evidence="2">
    <location>
        <begin position="187"/>
        <end position="254"/>
    </location>
</feature>
<keyword evidence="4" id="KW-1185">Reference proteome</keyword>
<dbReference type="InterPro" id="IPR048661">
    <property type="entry name" value="CPL1-like"/>
</dbReference>
<feature type="chain" id="PRO_5042041484" description="Protein CPL1-like domain-containing protein" evidence="1">
    <location>
        <begin position="19"/>
        <end position="280"/>
    </location>
</feature>
<organism evidence="3 4">
    <name type="scientific">Mycena metata</name>
    <dbReference type="NCBI Taxonomy" id="1033252"/>
    <lineage>
        <taxon>Eukaryota</taxon>
        <taxon>Fungi</taxon>
        <taxon>Dikarya</taxon>
        <taxon>Basidiomycota</taxon>
        <taxon>Agaricomycotina</taxon>
        <taxon>Agaricomycetes</taxon>
        <taxon>Agaricomycetidae</taxon>
        <taxon>Agaricales</taxon>
        <taxon>Marasmiineae</taxon>
        <taxon>Mycenaceae</taxon>
        <taxon>Mycena</taxon>
    </lineage>
</organism>
<proteinExistence type="predicted"/>
<evidence type="ECO:0000259" key="2">
    <source>
        <dbReference type="Pfam" id="PF21671"/>
    </source>
</evidence>
<evidence type="ECO:0000256" key="1">
    <source>
        <dbReference type="SAM" id="SignalP"/>
    </source>
</evidence>
<dbReference type="Proteomes" id="UP001215598">
    <property type="component" value="Unassembled WGS sequence"/>
</dbReference>
<accession>A0AAD7NP94</accession>
<name>A0AAD7NP94_9AGAR</name>
<feature type="signal peptide" evidence="1">
    <location>
        <begin position="1"/>
        <end position="18"/>
    </location>
</feature>
<dbReference type="EMBL" id="JARKIB010000018">
    <property type="protein sequence ID" value="KAJ7769446.1"/>
    <property type="molecule type" value="Genomic_DNA"/>
</dbReference>
<keyword evidence="1" id="KW-0732">Signal</keyword>
<dbReference type="PANTHER" id="PTHR35192">
    <property type="entry name" value="PROTEIN, PUTATIVE-RELATED"/>
    <property type="match status" value="1"/>
</dbReference>
<reference evidence="3" key="1">
    <citation type="submission" date="2023-03" db="EMBL/GenBank/DDBJ databases">
        <title>Massive genome expansion in bonnet fungi (Mycena s.s.) driven by repeated elements and novel gene families across ecological guilds.</title>
        <authorList>
            <consortium name="Lawrence Berkeley National Laboratory"/>
            <person name="Harder C.B."/>
            <person name="Miyauchi S."/>
            <person name="Viragh M."/>
            <person name="Kuo A."/>
            <person name="Thoen E."/>
            <person name="Andreopoulos B."/>
            <person name="Lu D."/>
            <person name="Skrede I."/>
            <person name="Drula E."/>
            <person name="Henrissat B."/>
            <person name="Morin E."/>
            <person name="Kohler A."/>
            <person name="Barry K."/>
            <person name="LaButti K."/>
            <person name="Morin E."/>
            <person name="Salamov A."/>
            <person name="Lipzen A."/>
            <person name="Mereny Z."/>
            <person name="Hegedus B."/>
            <person name="Baldrian P."/>
            <person name="Stursova M."/>
            <person name="Weitz H."/>
            <person name="Taylor A."/>
            <person name="Grigoriev I.V."/>
            <person name="Nagy L.G."/>
            <person name="Martin F."/>
            <person name="Kauserud H."/>
        </authorList>
    </citation>
    <scope>NUCLEOTIDE SEQUENCE</scope>
    <source>
        <strain evidence="3">CBHHK182m</strain>
    </source>
</reference>
<evidence type="ECO:0000313" key="3">
    <source>
        <dbReference type="EMBL" id="KAJ7769446.1"/>
    </source>
</evidence>
<evidence type="ECO:0000313" key="4">
    <source>
        <dbReference type="Proteomes" id="UP001215598"/>
    </source>
</evidence>
<dbReference type="Pfam" id="PF21671">
    <property type="entry name" value="CPL1-like"/>
    <property type="match status" value="1"/>
</dbReference>
<dbReference type="InterPro" id="IPR038955">
    <property type="entry name" value="PriA/CPL1_fungi"/>
</dbReference>